<feature type="transmembrane region" description="Helical" evidence="2">
    <location>
        <begin position="735"/>
        <end position="760"/>
    </location>
</feature>
<name>A0AAF3EDP3_9BILA</name>
<dbReference type="InterPro" id="IPR036915">
    <property type="entry name" value="Cyclin-like_sf"/>
</dbReference>
<dbReference type="PANTHER" id="PTHR45830:SF15">
    <property type="entry name" value="SERPENTINE RECEPTOR, CLASS I"/>
    <property type="match status" value="1"/>
</dbReference>
<feature type="domain" description="Cyclin N-terminal" evidence="3">
    <location>
        <begin position="155"/>
        <end position="260"/>
    </location>
</feature>
<feature type="transmembrane region" description="Helical" evidence="2">
    <location>
        <begin position="687"/>
        <end position="714"/>
    </location>
</feature>
<evidence type="ECO:0000313" key="4">
    <source>
        <dbReference type="Proteomes" id="UP000887575"/>
    </source>
</evidence>
<dbReference type="Pfam" id="PF10327">
    <property type="entry name" value="7TM_GPCR_Sri"/>
    <property type="match status" value="1"/>
</dbReference>
<dbReference type="InterPro" id="IPR006671">
    <property type="entry name" value="Cyclin_N"/>
</dbReference>
<keyword evidence="2" id="KW-1133">Transmembrane helix</keyword>
<proteinExistence type="predicted"/>
<reference evidence="5" key="1">
    <citation type="submission" date="2024-02" db="UniProtKB">
        <authorList>
            <consortium name="WormBaseParasite"/>
        </authorList>
    </citation>
    <scope>IDENTIFICATION</scope>
</reference>
<evidence type="ECO:0000256" key="1">
    <source>
        <dbReference type="SAM" id="MobiDB-lite"/>
    </source>
</evidence>
<feature type="region of interest" description="Disordered" evidence="1">
    <location>
        <begin position="59"/>
        <end position="84"/>
    </location>
</feature>
<feature type="transmembrane region" description="Helical" evidence="2">
    <location>
        <begin position="583"/>
        <end position="606"/>
    </location>
</feature>
<keyword evidence="2" id="KW-0472">Membrane</keyword>
<feature type="region of interest" description="Disordered" evidence="1">
    <location>
        <begin position="399"/>
        <end position="422"/>
    </location>
</feature>
<feature type="transmembrane region" description="Helical" evidence="2">
    <location>
        <begin position="525"/>
        <end position="548"/>
    </location>
</feature>
<dbReference type="Gene3D" id="1.10.472.10">
    <property type="entry name" value="Cyclin-like"/>
    <property type="match status" value="2"/>
</dbReference>
<feature type="compositionally biased region" description="Basic and acidic residues" evidence="1">
    <location>
        <begin position="65"/>
        <end position="74"/>
    </location>
</feature>
<organism evidence="4 5">
    <name type="scientific">Mesorhabditis belari</name>
    <dbReference type="NCBI Taxonomy" id="2138241"/>
    <lineage>
        <taxon>Eukaryota</taxon>
        <taxon>Metazoa</taxon>
        <taxon>Ecdysozoa</taxon>
        <taxon>Nematoda</taxon>
        <taxon>Chromadorea</taxon>
        <taxon>Rhabditida</taxon>
        <taxon>Rhabditina</taxon>
        <taxon>Rhabditomorpha</taxon>
        <taxon>Rhabditoidea</taxon>
        <taxon>Rhabditidae</taxon>
        <taxon>Mesorhabditinae</taxon>
        <taxon>Mesorhabditis</taxon>
    </lineage>
</organism>
<keyword evidence="2" id="KW-0812">Transmembrane</keyword>
<feature type="transmembrane region" description="Helical" evidence="2">
    <location>
        <begin position="555"/>
        <end position="577"/>
    </location>
</feature>
<feature type="compositionally biased region" description="Polar residues" evidence="1">
    <location>
        <begin position="399"/>
        <end position="408"/>
    </location>
</feature>
<protein>
    <recommendedName>
        <fullName evidence="3">Cyclin N-terminal domain-containing protein</fullName>
    </recommendedName>
</protein>
<dbReference type="Pfam" id="PF00134">
    <property type="entry name" value="Cyclin_N"/>
    <property type="match status" value="1"/>
</dbReference>
<dbReference type="PANTHER" id="PTHR45830">
    <property type="entry name" value="SERPENTINE RECEPTOR, CLASS I"/>
    <property type="match status" value="1"/>
</dbReference>
<evidence type="ECO:0000256" key="2">
    <source>
        <dbReference type="SAM" id="Phobius"/>
    </source>
</evidence>
<evidence type="ECO:0000313" key="5">
    <source>
        <dbReference type="WBParaSite" id="MBELARI_LOCUS12089"/>
    </source>
</evidence>
<feature type="transmembrane region" description="Helical" evidence="2">
    <location>
        <begin position="627"/>
        <end position="649"/>
    </location>
</feature>
<keyword evidence="4" id="KW-1185">Reference proteome</keyword>
<evidence type="ECO:0000259" key="3">
    <source>
        <dbReference type="Pfam" id="PF00134"/>
    </source>
</evidence>
<feature type="transmembrane region" description="Helical" evidence="2">
    <location>
        <begin position="772"/>
        <end position="791"/>
    </location>
</feature>
<accession>A0AAF3EDP3</accession>
<dbReference type="Proteomes" id="UP000887575">
    <property type="component" value="Unassembled WGS sequence"/>
</dbReference>
<dbReference type="AlphaFoldDB" id="A0AAF3EDP3"/>
<dbReference type="InterPro" id="IPR019429">
    <property type="entry name" value="7TM_GPCR_serpentine_rcpt_Sri"/>
</dbReference>
<sequence length="816" mass="92487">MANSTRRRSISVSIGEVNEDEAIEKMPPRATKWTTMRNMRIEGHIDRSRAPLQDQRNVVSRRAMQKTEKLRRSASEAPGNRRSTGVSMATHIYSRFKGVLSNLVRHRVEEPIGGDVEPRANLPVSNVSDERCASILADNILYMYAYQFLPINFDHSQFGDRKRTVYYAWLHEIWSYHPCYHPTNSFFLAVHLLDRFLVLLSGTQLKDEEKRLESAGLAALQLAVKFETQCPLAEDLVRTFKIAEINRYEHVLLELCNFELGRHSVMDFTRLVLEAITPLSSRDRLSNQRHSRAKLLAVLSVFAPSLTSVKPSLVAAAIGRLLVFSENRAWTPEMQEKLQHSTKEVYPVLEDLVIHIGLCKESTWAGKDLIKYWRKNGADIEEFTDCLLSDLTRLARSTTNVESTVEQEVQSREGQDDGVGDDDDGLKVCDQFAIAIQECGMPLGPGRKPITGSDHFAIELANFCEQQATGADIMLHMDAGEVPPPLTEQRAFPALDALLAPPIDHGSITSLSTTLSSTSLPSTGFSSATGLASAALLTLSPVIWAFIADLVYNSLFCLGLLFPLEGIYMSPACLFAHSPPSWIWPEMIFSLIVVYNCNLAIVNCFLSRLWAIEGHRWGHGTPFRQTWTALCLHLLFSIRNGYAVGMAALDRETQIRYVKEHYPNSHHLLNMTNWVIMPAEISRLHKILWAWVIEFSLFTAIIFFSVFRVIYGLSSSKVFISRRMHRAQKSIIKSLIIQAFLSTLVYFFPTVDILFCALMVDFKYYVEKLTAVFYFHSNVNTITMCFIISPYRKAIKTLLQKALRRILKRMVTESEK</sequence>
<dbReference type="WBParaSite" id="MBELARI_LOCUS12089">
    <property type="protein sequence ID" value="MBELARI_LOCUS12089"/>
    <property type="gene ID" value="MBELARI_LOCUS12089"/>
</dbReference>
<dbReference type="SUPFAM" id="SSF47954">
    <property type="entry name" value="Cyclin-like"/>
    <property type="match status" value="1"/>
</dbReference>